<protein>
    <recommendedName>
        <fullName evidence="3">AhpC/TSA family protein</fullName>
    </recommendedName>
</protein>
<dbReference type="RefSeq" id="WP_076502241.1">
    <property type="nucleotide sequence ID" value="NZ_FTOP01000012.1"/>
</dbReference>
<dbReference type="OrthoDB" id="9815205at2"/>
<dbReference type="STRING" id="529505.SAMN05421761_11270"/>
<accession>A0A1N7NXL3</accession>
<evidence type="ECO:0000313" key="1">
    <source>
        <dbReference type="EMBL" id="SIT03087.1"/>
    </source>
</evidence>
<evidence type="ECO:0008006" key="3">
    <source>
        <dbReference type="Google" id="ProtNLM"/>
    </source>
</evidence>
<keyword evidence="2" id="KW-1185">Reference proteome</keyword>
<gene>
    <name evidence="1" type="ORF">SAMN05421761_11270</name>
</gene>
<dbReference type="Proteomes" id="UP000186026">
    <property type="component" value="Unassembled WGS sequence"/>
</dbReference>
<evidence type="ECO:0000313" key="2">
    <source>
        <dbReference type="Proteomes" id="UP000186026"/>
    </source>
</evidence>
<sequence length="181" mass="20874">MKTGLKITPFIIIVLAFSFCNTKNNTENVVRNEESLANTVLTLPDSLRRYKSEFSEVPRSVAINSTSVVVFINVSCVTCIGDLDYWMENSVKLQEKNIPMIFILRASDDFYFFKFLVENENKELPEGSFYLDIKDEFRVLNEKLLTHEVNTFLIDQGLKVIKSGNPIKSSSFAKDLFEWEF</sequence>
<proteinExistence type="predicted"/>
<name>A0A1N7NXL3_9BACT</name>
<organism evidence="1 2">
    <name type="scientific">Belliella pelovolcani</name>
    <dbReference type="NCBI Taxonomy" id="529505"/>
    <lineage>
        <taxon>Bacteria</taxon>
        <taxon>Pseudomonadati</taxon>
        <taxon>Bacteroidota</taxon>
        <taxon>Cytophagia</taxon>
        <taxon>Cytophagales</taxon>
        <taxon>Cyclobacteriaceae</taxon>
        <taxon>Belliella</taxon>
    </lineage>
</organism>
<reference evidence="2" key="1">
    <citation type="submission" date="2017-01" db="EMBL/GenBank/DDBJ databases">
        <authorList>
            <person name="Varghese N."/>
            <person name="Submissions S."/>
        </authorList>
    </citation>
    <scope>NUCLEOTIDE SEQUENCE [LARGE SCALE GENOMIC DNA]</scope>
    <source>
        <strain evidence="2">DSM 46698</strain>
    </source>
</reference>
<dbReference type="EMBL" id="FTOP01000012">
    <property type="protein sequence ID" value="SIT03087.1"/>
    <property type="molecule type" value="Genomic_DNA"/>
</dbReference>
<dbReference type="AlphaFoldDB" id="A0A1N7NXL3"/>